<dbReference type="GO" id="GO:0006508">
    <property type="term" value="P:proteolysis"/>
    <property type="evidence" value="ECO:0007669"/>
    <property type="project" value="UniProtKB-KW"/>
</dbReference>
<keyword evidence="3" id="KW-0378">Hydrolase</keyword>
<dbReference type="SUPFAM" id="SSF52317">
    <property type="entry name" value="Class I glutamine amidotransferase-like"/>
    <property type="match status" value="1"/>
</dbReference>
<dbReference type="EMBL" id="PFFQ01000006">
    <property type="protein sequence ID" value="PIW18969.1"/>
    <property type="molecule type" value="Genomic_DNA"/>
</dbReference>
<dbReference type="AlphaFoldDB" id="A0A2M7G9Z5"/>
<sequence length="309" mass="35840">MFPTALIYSSHNRSEEIHRWWIVERALKDPFNKTVLYLPMSMGSQDSQEYSWGTFRWYFEFFRKWGLEPRNFYWNDQMSKADVDLLFDWLVNTQVVILGGGSSTLGRNRYNALGERYYGDPYMFERILHERQDRGLLTVGFSAGADQLCSYMMGAVEAGSHDVSGFGLAHNVMCTLHHEWGREGSLKYAAARFPSNVVFGLPNDSALAVDQGFLDSGNIWQLIEFVVDTSWDIPNEQFHIKTRQGMNIDHYYADGRHWTFKNGDKMVRVMSQDDQYHGVWVVLANGQIYDYWSQNRSLYPSIEAILASH</sequence>
<comment type="caution">
    <text evidence="5">The sequence shown here is derived from an EMBL/GenBank/DDBJ whole genome shotgun (WGS) entry which is preliminary data.</text>
</comment>
<evidence type="ECO:0000313" key="5">
    <source>
        <dbReference type="EMBL" id="PIW18969.1"/>
    </source>
</evidence>
<dbReference type="GO" id="GO:0008236">
    <property type="term" value="F:serine-type peptidase activity"/>
    <property type="evidence" value="ECO:0007669"/>
    <property type="project" value="UniProtKB-KW"/>
</dbReference>
<accession>A0A2M7G9Z5</accession>
<comment type="similarity">
    <text evidence="1">Belongs to the peptidase S51 family.</text>
</comment>
<evidence type="ECO:0000256" key="4">
    <source>
        <dbReference type="ARBA" id="ARBA00022825"/>
    </source>
</evidence>
<dbReference type="InterPro" id="IPR005320">
    <property type="entry name" value="Peptidase_S51"/>
</dbReference>
<organism evidence="5 6">
    <name type="scientific">bacterium (Candidatus Blackallbacteria) CG17_big_fil_post_rev_8_21_14_2_50_48_46</name>
    <dbReference type="NCBI Taxonomy" id="2014261"/>
    <lineage>
        <taxon>Bacteria</taxon>
        <taxon>Candidatus Blackallbacteria</taxon>
    </lineage>
</organism>
<protein>
    <recommendedName>
        <fullName evidence="7">Cyanophycinase</fullName>
    </recommendedName>
</protein>
<evidence type="ECO:0000256" key="3">
    <source>
        <dbReference type="ARBA" id="ARBA00022801"/>
    </source>
</evidence>
<keyword evidence="4" id="KW-0720">Serine protease</keyword>
<evidence type="ECO:0000313" key="6">
    <source>
        <dbReference type="Proteomes" id="UP000231019"/>
    </source>
</evidence>
<keyword evidence="2" id="KW-0645">Protease</keyword>
<evidence type="ECO:0000256" key="1">
    <source>
        <dbReference type="ARBA" id="ARBA00006534"/>
    </source>
</evidence>
<dbReference type="Gene3D" id="3.40.50.880">
    <property type="match status" value="1"/>
</dbReference>
<evidence type="ECO:0008006" key="7">
    <source>
        <dbReference type="Google" id="ProtNLM"/>
    </source>
</evidence>
<reference evidence="5 6" key="1">
    <citation type="submission" date="2017-09" db="EMBL/GenBank/DDBJ databases">
        <title>Depth-based differentiation of microbial function through sediment-hosted aquifers and enrichment of novel symbionts in the deep terrestrial subsurface.</title>
        <authorList>
            <person name="Probst A.J."/>
            <person name="Ladd B."/>
            <person name="Jarett J.K."/>
            <person name="Geller-Mcgrath D.E."/>
            <person name="Sieber C.M."/>
            <person name="Emerson J.B."/>
            <person name="Anantharaman K."/>
            <person name="Thomas B.C."/>
            <person name="Malmstrom R."/>
            <person name="Stieglmeier M."/>
            <person name="Klingl A."/>
            <person name="Woyke T."/>
            <person name="Ryan C.M."/>
            <person name="Banfield J.F."/>
        </authorList>
    </citation>
    <scope>NUCLEOTIDE SEQUENCE [LARGE SCALE GENOMIC DNA]</scope>
    <source>
        <strain evidence="5">CG17_big_fil_post_rev_8_21_14_2_50_48_46</strain>
    </source>
</reference>
<proteinExistence type="inferred from homology"/>
<gene>
    <name evidence="5" type="ORF">COW36_02345</name>
</gene>
<dbReference type="Proteomes" id="UP000231019">
    <property type="component" value="Unassembled WGS sequence"/>
</dbReference>
<evidence type="ECO:0000256" key="2">
    <source>
        <dbReference type="ARBA" id="ARBA00022670"/>
    </source>
</evidence>
<dbReference type="Pfam" id="PF03575">
    <property type="entry name" value="Peptidase_S51"/>
    <property type="match status" value="1"/>
</dbReference>
<dbReference type="InterPro" id="IPR029062">
    <property type="entry name" value="Class_I_gatase-like"/>
</dbReference>
<name>A0A2M7G9Z5_9BACT</name>